<dbReference type="EMBL" id="CP001280">
    <property type="protein sequence ID" value="ACK51258.1"/>
    <property type="molecule type" value="Genomic_DNA"/>
</dbReference>
<evidence type="ECO:0000256" key="2">
    <source>
        <dbReference type="ARBA" id="ARBA00007019"/>
    </source>
</evidence>
<reference evidence="17 18" key="1">
    <citation type="journal article" date="2010" name="J. Bacteriol.">
        <title>Complete genome sequence of the aerobic facultative methanotroph Methylocella silvestris BL2.</title>
        <authorList>
            <person name="Chen Y."/>
            <person name="Crombie A."/>
            <person name="Rahman M.T."/>
            <person name="Dedysh S.N."/>
            <person name="Liesack W."/>
            <person name="Stott M.B."/>
            <person name="Alam M."/>
            <person name="Theisen A.R."/>
            <person name="Murrell J.C."/>
            <person name="Dunfield P.F."/>
        </authorList>
    </citation>
    <scope>NUCLEOTIDE SEQUENCE [LARGE SCALE GENOMIC DNA]</scope>
    <source>
        <strain evidence="18">DSM 15510 / CIP 108128 / LMG 27833 / NCIMB 13906 / BL2</strain>
    </source>
</reference>
<dbReference type="Pfam" id="PF22776">
    <property type="entry name" value="K_trans_C"/>
    <property type="match status" value="1"/>
</dbReference>
<feature type="transmembrane region" description="Helical" evidence="13">
    <location>
        <begin position="86"/>
        <end position="107"/>
    </location>
</feature>
<evidence type="ECO:0000256" key="1">
    <source>
        <dbReference type="ARBA" id="ARBA00004141"/>
    </source>
</evidence>
<proteinExistence type="inferred from homology"/>
<dbReference type="GO" id="GO:0015293">
    <property type="term" value="F:symporter activity"/>
    <property type="evidence" value="ECO:0007669"/>
    <property type="project" value="UniProtKB-UniRule"/>
</dbReference>
<feature type="transmembrane region" description="Helical" evidence="13">
    <location>
        <begin position="430"/>
        <end position="453"/>
    </location>
</feature>
<feature type="transmembrane region" description="Helical" evidence="13">
    <location>
        <begin position="321"/>
        <end position="348"/>
    </location>
</feature>
<evidence type="ECO:0000256" key="3">
    <source>
        <dbReference type="ARBA" id="ARBA00022448"/>
    </source>
</evidence>
<dbReference type="InterPro" id="IPR053951">
    <property type="entry name" value="K_trans_N"/>
</dbReference>
<evidence type="ECO:0000256" key="11">
    <source>
        <dbReference type="ARBA" id="ARBA00023065"/>
    </source>
</evidence>
<evidence type="ECO:0000259" key="15">
    <source>
        <dbReference type="Pfam" id="PF02705"/>
    </source>
</evidence>
<evidence type="ECO:0000256" key="9">
    <source>
        <dbReference type="ARBA" id="ARBA00022958"/>
    </source>
</evidence>
<dbReference type="AlphaFoldDB" id="B8EID9"/>
<evidence type="ECO:0000313" key="17">
    <source>
        <dbReference type="EMBL" id="ACK51258.1"/>
    </source>
</evidence>
<comment type="catalytic activity">
    <reaction evidence="13">
        <text>K(+)(in) + H(+)(in) = K(+)(out) + H(+)(out)</text>
        <dbReference type="Rhea" id="RHEA:28490"/>
        <dbReference type="ChEBI" id="CHEBI:15378"/>
        <dbReference type="ChEBI" id="CHEBI:29103"/>
    </reaction>
</comment>
<dbReference type="HAMAP" id="MF_01522">
    <property type="entry name" value="Kup"/>
    <property type="match status" value="1"/>
</dbReference>
<evidence type="ECO:0000256" key="8">
    <source>
        <dbReference type="ARBA" id="ARBA00022847"/>
    </source>
</evidence>
<evidence type="ECO:0000256" key="13">
    <source>
        <dbReference type="HAMAP-Rule" id="MF_01522"/>
    </source>
</evidence>
<evidence type="ECO:0000256" key="10">
    <source>
        <dbReference type="ARBA" id="ARBA00022989"/>
    </source>
</evidence>
<evidence type="ECO:0000256" key="6">
    <source>
        <dbReference type="ARBA" id="ARBA00022538"/>
    </source>
</evidence>
<dbReference type="InterPro" id="IPR023051">
    <property type="entry name" value="Kup"/>
</dbReference>
<gene>
    <name evidence="13" type="primary">kup</name>
    <name evidence="17" type="ordered locus">Msil_2327</name>
</gene>
<evidence type="ECO:0000256" key="5">
    <source>
        <dbReference type="ARBA" id="ARBA00022519"/>
    </source>
</evidence>
<feature type="region of interest" description="Disordered" evidence="14">
    <location>
        <begin position="1"/>
        <end position="42"/>
    </location>
</feature>
<feature type="domain" description="K+ potassium transporter C-terminal" evidence="16">
    <location>
        <begin position="511"/>
        <end position="658"/>
    </location>
</feature>
<feature type="transmembrane region" description="Helical" evidence="13">
    <location>
        <begin position="175"/>
        <end position="194"/>
    </location>
</feature>
<evidence type="ECO:0000256" key="12">
    <source>
        <dbReference type="ARBA" id="ARBA00023136"/>
    </source>
</evidence>
<comment type="function">
    <text evidence="13">Transport of potassium into the cell. Likely operates as a K(+):H(+) symporter.</text>
</comment>
<dbReference type="Proteomes" id="UP000002257">
    <property type="component" value="Chromosome"/>
</dbReference>
<name>B8EID9_METSB</name>
<protein>
    <recommendedName>
        <fullName evidence="13">Probable potassium transport system protein Kup</fullName>
    </recommendedName>
</protein>
<comment type="similarity">
    <text evidence="2 13">Belongs to the HAK/KUP transporter (TC 2.A.72) family.</text>
</comment>
<dbReference type="OrthoDB" id="9805577at2"/>
<feature type="transmembrane region" description="Helical" evidence="13">
    <location>
        <begin position="281"/>
        <end position="301"/>
    </location>
</feature>
<keyword evidence="9 13" id="KW-0630">Potassium</keyword>
<evidence type="ECO:0000256" key="14">
    <source>
        <dbReference type="SAM" id="MobiDB-lite"/>
    </source>
</evidence>
<dbReference type="eggNOG" id="COG3158">
    <property type="taxonomic scope" value="Bacteria"/>
</dbReference>
<keyword evidence="5 13" id="KW-0997">Cell inner membrane</keyword>
<feature type="transmembrane region" description="Helical" evidence="13">
    <location>
        <begin position="138"/>
        <end position="163"/>
    </location>
</feature>
<keyword evidence="8 13" id="KW-0769">Symport</keyword>
<evidence type="ECO:0000313" key="18">
    <source>
        <dbReference type="Proteomes" id="UP000002257"/>
    </source>
</evidence>
<accession>B8EID9</accession>
<dbReference type="KEGG" id="msl:Msil_2327"/>
<evidence type="ECO:0000256" key="7">
    <source>
        <dbReference type="ARBA" id="ARBA00022692"/>
    </source>
</evidence>
<feature type="domain" description="K+ potassium transporter integral membrane" evidence="15">
    <location>
        <begin position="50"/>
        <end position="499"/>
    </location>
</feature>
<feature type="transmembrane region" description="Helical" evidence="13">
    <location>
        <begin position="378"/>
        <end position="396"/>
    </location>
</feature>
<dbReference type="GO" id="GO:0005886">
    <property type="term" value="C:plasma membrane"/>
    <property type="evidence" value="ECO:0007669"/>
    <property type="project" value="UniProtKB-SubCell"/>
</dbReference>
<keyword evidence="3 13" id="KW-0813">Transport</keyword>
<evidence type="ECO:0000259" key="16">
    <source>
        <dbReference type="Pfam" id="PF22776"/>
    </source>
</evidence>
<keyword evidence="4 13" id="KW-1003">Cell membrane</keyword>
<dbReference type="PANTHER" id="PTHR30540:SF79">
    <property type="entry name" value="LOW AFFINITY POTASSIUM TRANSPORT SYSTEM PROTEIN KUP"/>
    <property type="match status" value="1"/>
</dbReference>
<dbReference type="InterPro" id="IPR053952">
    <property type="entry name" value="K_trans_C"/>
</dbReference>
<keyword evidence="10 13" id="KW-1133">Transmembrane helix</keyword>
<dbReference type="RefSeq" id="WP_012591327.1">
    <property type="nucleotide sequence ID" value="NC_011666.1"/>
</dbReference>
<organism evidence="17 18">
    <name type="scientific">Methylocella silvestris (strain DSM 15510 / CIP 108128 / LMG 27833 / NCIMB 13906 / BL2)</name>
    <dbReference type="NCBI Taxonomy" id="395965"/>
    <lineage>
        <taxon>Bacteria</taxon>
        <taxon>Pseudomonadati</taxon>
        <taxon>Pseudomonadota</taxon>
        <taxon>Alphaproteobacteria</taxon>
        <taxon>Hyphomicrobiales</taxon>
        <taxon>Beijerinckiaceae</taxon>
        <taxon>Methylocella</taxon>
    </lineage>
</organism>
<dbReference type="HOGENOM" id="CLU_008142_4_2_5"/>
<keyword evidence="6 13" id="KW-0633">Potassium transport</keyword>
<keyword evidence="7 13" id="KW-0812">Transmembrane</keyword>
<keyword evidence="11 13" id="KW-0406">Ion transport</keyword>
<keyword evidence="18" id="KW-1185">Reference proteome</keyword>
<dbReference type="Pfam" id="PF02705">
    <property type="entry name" value="K_trans"/>
    <property type="match status" value="1"/>
</dbReference>
<evidence type="ECO:0000256" key="4">
    <source>
        <dbReference type="ARBA" id="ARBA00022475"/>
    </source>
</evidence>
<dbReference type="InterPro" id="IPR003855">
    <property type="entry name" value="K+_transporter"/>
</dbReference>
<dbReference type="PANTHER" id="PTHR30540">
    <property type="entry name" value="OSMOTIC STRESS POTASSIUM TRANSPORTER"/>
    <property type="match status" value="1"/>
</dbReference>
<dbReference type="STRING" id="395965.Msil_2327"/>
<feature type="transmembrane region" description="Helical" evidence="13">
    <location>
        <begin position="201"/>
        <end position="224"/>
    </location>
</feature>
<keyword evidence="12 13" id="KW-0472">Membrane</keyword>
<sequence>MAQQIAHETPASGKPGASPPPAGQTSPGHHAGHPPAGHPPAQHKTAVAGLALGSLGVVFGDIGTSPLYALRESLHHMKGEVTDTGVIGTVSLLIWALFFTVTAKYVLFLMRADNKGEGGTLSLMALAQRALGHRTAPVFFLGVAGAALFSGDAIITPAISVLSALEGLELVTPHFSPYVLPATIVLLISIFWVQSHGTARVAAFFGPIMAVFFLSMGVLGAMHIHDSPRILLAFDPIRGLAFLFGHGLLGFVVLGSVFLAVTGAEALYADMGHFGRLPIQGAWLLFVLPALVLNYLGQGALVLSNPAAVENPFFLMAPSWALLPLVLLATMATIIASQAVITGAFSLARQAIQLGLLPRMLILHTSETQEGQIYLPRVNRLLLIGVLILVLMFKSSSALASAYGIAVTCTMVVTTLLAFVVVWKLWRWPLWLSVLFVSAFLIVDLAFLSANLLKVVDGGWVPLLLGACAMIVMWTWVRGADLLARKTRRDSISMRDLIRMLEKSKPIRVAGTAVFLTTSPEVAPSAFMHNLKHNKVMHERVLLMSVKTEETPRVPPEKRIEITKLSDDFTSIVLHFGFMESPRIPAAMASLRKAGLKFDIMTTSFFVGRRKIKPAQNSGMPMWQDKLFIALFRQSANPTDYFSIPSDRVVELGEQLTI</sequence>
<comment type="subcellular location">
    <subcellularLocation>
        <location evidence="13">Cell inner membrane</location>
        <topology evidence="13">Multi-pass membrane protein</topology>
    </subcellularLocation>
    <subcellularLocation>
        <location evidence="1">Membrane</location>
        <topology evidence="1">Multi-pass membrane protein</topology>
    </subcellularLocation>
</comment>
<dbReference type="GO" id="GO:0015079">
    <property type="term" value="F:potassium ion transmembrane transporter activity"/>
    <property type="evidence" value="ECO:0007669"/>
    <property type="project" value="UniProtKB-UniRule"/>
</dbReference>
<feature type="transmembrane region" description="Helical" evidence="13">
    <location>
        <begin position="459"/>
        <end position="477"/>
    </location>
</feature>
<feature type="transmembrane region" description="Helical" evidence="13">
    <location>
        <begin position="402"/>
        <end position="423"/>
    </location>
</feature>
<feature type="transmembrane region" description="Helical" evidence="13">
    <location>
        <begin position="244"/>
        <end position="269"/>
    </location>
</feature>